<sequence length="40" mass="4206">MVDGATFVTGENHLVTVVLDSERQEQAKGLLVAYGGDVDA</sequence>
<gene>
    <name evidence="1" type="ORF">HM1_2782</name>
</gene>
<reference evidence="1 2" key="1">
    <citation type="journal article" date="2008" name="J. Bacteriol.">
        <title>The genome of Heliobacterium modesticaldum, a phototrophic representative of the Firmicutes containing the simplest photosynthetic apparatus.</title>
        <authorList>
            <person name="Sattley W.M."/>
            <person name="Madigan M.T."/>
            <person name="Swingley W.D."/>
            <person name="Cheung P.C."/>
            <person name="Clocksin K.M."/>
            <person name="Conrad A.L."/>
            <person name="Dejesa L.C."/>
            <person name="Honchak B.M."/>
            <person name="Jung D.O."/>
            <person name="Karbach L.E."/>
            <person name="Kurdoglu A."/>
            <person name="Lahiri S."/>
            <person name="Mastrian S.D."/>
            <person name="Page L.E."/>
            <person name="Taylor H.L."/>
            <person name="Wang Z.T."/>
            <person name="Raymond J."/>
            <person name="Chen M."/>
            <person name="Blankenship R.E."/>
            <person name="Touchman J.W."/>
        </authorList>
    </citation>
    <scope>NUCLEOTIDE SEQUENCE [LARGE SCALE GENOMIC DNA]</scope>
    <source>
        <strain evidence="2">ATCC 51547 / Ice1</strain>
    </source>
</reference>
<evidence type="ECO:0000313" key="1">
    <source>
        <dbReference type="EMBL" id="ABZ85311.1"/>
    </source>
</evidence>
<evidence type="ECO:0000313" key="2">
    <source>
        <dbReference type="Proteomes" id="UP000008550"/>
    </source>
</evidence>
<dbReference type="RefSeq" id="WP_012283793.1">
    <property type="nucleotide sequence ID" value="NC_010337.2"/>
</dbReference>
<dbReference type="Proteomes" id="UP000008550">
    <property type="component" value="Chromosome"/>
</dbReference>
<organism evidence="1 2">
    <name type="scientific">Heliobacterium modesticaldum (strain ATCC 51547 / Ice1)</name>
    <dbReference type="NCBI Taxonomy" id="498761"/>
    <lineage>
        <taxon>Bacteria</taxon>
        <taxon>Bacillati</taxon>
        <taxon>Bacillota</taxon>
        <taxon>Clostridia</taxon>
        <taxon>Eubacteriales</taxon>
        <taxon>Heliobacteriaceae</taxon>
        <taxon>Heliomicrobium</taxon>
    </lineage>
</organism>
<protein>
    <submittedName>
        <fullName evidence="1">Uncharacterized protein</fullName>
    </submittedName>
</protein>
<accession>B0TCC3</accession>
<dbReference type="HOGENOM" id="CLU_3290637_0_0_9"/>
<proteinExistence type="predicted"/>
<keyword evidence="2" id="KW-1185">Reference proteome</keyword>
<dbReference type="AlphaFoldDB" id="B0TCC3"/>
<dbReference type="EMBL" id="CP000930">
    <property type="protein sequence ID" value="ABZ85311.1"/>
    <property type="molecule type" value="Genomic_DNA"/>
</dbReference>
<name>B0TCC3_HELMI</name>
<dbReference type="KEGG" id="hmo:HM1_2782"/>
<dbReference type="STRING" id="498761.HM1_2782"/>